<proteinExistence type="predicted"/>
<evidence type="ECO:0000313" key="1">
    <source>
        <dbReference type="EMBL" id="CNF23396.1"/>
    </source>
</evidence>
<comment type="caution">
    <text evidence="1">The sequence shown here is derived from an EMBL/GenBank/DDBJ whole genome shotgun (WGS) entry which is preliminary data.</text>
</comment>
<dbReference type="Proteomes" id="UP000041356">
    <property type="component" value="Unassembled WGS sequence"/>
</dbReference>
<organism evidence="1 2">
    <name type="scientific">Yersinia enterocolitica</name>
    <dbReference type="NCBI Taxonomy" id="630"/>
    <lineage>
        <taxon>Bacteria</taxon>
        <taxon>Pseudomonadati</taxon>
        <taxon>Pseudomonadota</taxon>
        <taxon>Gammaproteobacteria</taxon>
        <taxon>Enterobacterales</taxon>
        <taxon>Yersiniaceae</taxon>
        <taxon>Yersinia</taxon>
    </lineage>
</organism>
<evidence type="ECO:0000313" key="2">
    <source>
        <dbReference type="Proteomes" id="UP000041356"/>
    </source>
</evidence>
<accession>A0A9P1PTH2</accession>
<gene>
    <name evidence="1" type="ORF">ERS137939_01004</name>
</gene>
<reference evidence="1 2" key="1">
    <citation type="submission" date="2015-03" db="EMBL/GenBank/DDBJ databases">
        <authorList>
            <consortium name="Pathogen Informatics"/>
            <person name="Murphy D."/>
        </authorList>
    </citation>
    <scope>NUCLEOTIDE SEQUENCE [LARGE SCALE GENOMIC DNA]</scope>
    <source>
        <strain evidence="1 2">IP27818</strain>
    </source>
</reference>
<dbReference type="AlphaFoldDB" id="A0A9P1PTH2"/>
<dbReference type="EMBL" id="CPZF01000002">
    <property type="protein sequence ID" value="CNF23396.1"/>
    <property type="molecule type" value="Genomic_DNA"/>
</dbReference>
<name>A0A9P1PTH2_YEREN</name>
<protein>
    <submittedName>
        <fullName evidence="1">Uncharacterized protein</fullName>
    </submittedName>
</protein>
<sequence>MIEQRTSGVWICLVTKEYFYLLFSRLSNETGEREKKIDG</sequence>